<dbReference type="GO" id="GO:0007059">
    <property type="term" value="P:chromosome segregation"/>
    <property type="evidence" value="ECO:0007669"/>
    <property type="project" value="UniProtKB-KW"/>
</dbReference>
<dbReference type="SUPFAM" id="SSF48452">
    <property type="entry name" value="TPR-like"/>
    <property type="match status" value="1"/>
</dbReference>
<dbReference type="GO" id="GO:0007064">
    <property type="term" value="P:mitotic sister chromatid cohesion"/>
    <property type="evidence" value="ECO:0007669"/>
    <property type="project" value="InterPro"/>
</dbReference>
<evidence type="ECO:0000313" key="8">
    <source>
        <dbReference type="EMBL" id="KAK3025839.1"/>
    </source>
</evidence>
<organism evidence="8 9">
    <name type="scientific">Escallonia herrerae</name>
    <dbReference type="NCBI Taxonomy" id="1293975"/>
    <lineage>
        <taxon>Eukaryota</taxon>
        <taxon>Viridiplantae</taxon>
        <taxon>Streptophyta</taxon>
        <taxon>Embryophyta</taxon>
        <taxon>Tracheophyta</taxon>
        <taxon>Spermatophyta</taxon>
        <taxon>Magnoliopsida</taxon>
        <taxon>eudicotyledons</taxon>
        <taxon>Gunneridae</taxon>
        <taxon>Pentapetalae</taxon>
        <taxon>asterids</taxon>
        <taxon>campanulids</taxon>
        <taxon>Escalloniales</taxon>
        <taxon>Escalloniaceae</taxon>
        <taxon>Escallonia</taxon>
    </lineage>
</organism>
<reference evidence="8" key="1">
    <citation type="submission" date="2022-12" db="EMBL/GenBank/DDBJ databases">
        <title>Draft genome assemblies for two species of Escallonia (Escalloniales).</title>
        <authorList>
            <person name="Chanderbali A."/>
            <person name="Dervinis C."/>
            <person name="Anghel I."/>
            <person name="Soltis D."/>
            <person name="Soltis P."/>
            <person name="Zapata F."/>
        </authorList>
    </citation>
    <scope>NUCLEOTIDE SEQUENCE</scope>
    <source>
        <strain evidence="8">UCBG64.0493</strain>
        <tissue evidence="8">Leaf</tissue>
    </source>
</reference>
<name>A0AA88WFK0_9ASTE</name>
<comment type="subcellular location">
    <subcellularLocation>
        <location evidence="1">Nucleus</location>
    </subcellularLocation>
</comment>
<evidence type="ECO:0000256" key="5">
    <source>
        <dbReference type="ARBA" id="ARBA00022829"/>
    </source>
</evidence>
<dbReference type="PANTHER" id="PTHR21394">
    <property type="entry name" value="MAU2 CHROMATID COHESION FACTOR HOMOLOG"/>
    <property type="match status" value="1"/>
</dbReference>
<dbReference type="InterPro" id="IPR019440">
    <property type="entry name" value="MAU2"/>
</dbReference>
<dbReference type="InterPro" id="IPR011990">
    <property type="entry name" value="TPR-like_helical_dom_sf"/>
</dbReference>
<evidence type="ECO:0000256" key="4">
    <source>
        <dbReference type="ARBA" id="ARBA00022776"/>
    </source>
</evidence>
<keyword evidence="9" id="KW-1185">Reference proteome</keyword>
<dbReference type="AlphaFoldDB" id="A0AA88WFK0"/>
<evidence type="ECO:0000256" key="3">
    <source>
        <dbReference type="ARBA" id="ARBA00022618"/>
    </source>
</evidence>
<keyword evidence="4" id="KW-0498">Mitosis</keyword>
<dbReference type="GO" id="GO:0051301">
    <property type="term" value="P:cell division"/>
    <property type="evidence" value="ECO:0007669"/>
    <property type="project" value="UniProtKB-KW"/>
</dbReference>
<accession>A0AA88WFK0</accession>
<dbReference type="EMBL" id="JAVXUP010000528">
    <property type="protein sequence ID" value="KAK3025839.1"/>
    <property type="molecule type" value="Genomic_DNA"/>
</dbReference>
<evidence type="ECO:0000256" key="2">
    <source>
        <dbReference type="ARBA" id="ARBA00008585"/>
    </source>
</evidence>
<evidence type="ECO:0000256" key="7">
    <source>
        <dbReference type="ARBA" id="ARBA00023306"/>
    </source>
</evidence>
<sequence>MEGVAEGLWQLADYHEKKGQVGKAVKCLEAVCQSTVSFLPIVEVKTRLRIATLLLRHSHNVNHARSHLERAVSTPHSLGVKCQLLLKSIPSCFELKCRAYSLLSQCYHLVGAISSQIQILNKGLELTATSGDGFSGKLWSCNFNSQLANALIIEGDYPGSVSALEHGYICATQMHYLELQMFFATSILHTHLMQWDDVSLVEGAVNRCSMIWESIEPDKRKLCPGLLFYNELLHTFYLLRICDYKSAAQHVDILEAAKKADLQQMQHIQELTKELSGVNLDLSRSDLNYRDRSSLTGKQAQLEEQLSSITGLSSTGKEHLELAYFGNVRRAWGDKLELAPPPIDGEWLPRSAVYALVDLMVVVFGRPKGLFRECGKRIQSGMLTLQEELVKLGITDGVREVDIQHSAIWMAGVYLMLLMQFLENKVAVELTRSEFVEAQEALVQMRNWFIRFPTILQACESIIEMLRGQYAQAVGCYVEAIYHFLEAAKASLG</sequence>
<dbReference type="Proteomes" id="UP001188597">
    <property type="component" value="Unassembled WGS sequence"/>
</dbReference>
<evidence type="ECO:0000256" key="6">
    <source>
        <dbReference type="ARBA" id="ARBA00023242"/>
    </source>
</evidence>
<dbReference type="GO" id="GO:0005634">
    <property type="term" value="C:nucleus"/>
    <property type="evidence" value="ECO:0007669"/>
    <property type="project" value="UniProtKB-SubCell"/>
</dbReference>
<evidence type="ECO:0000313" key="9">
    <source>
        <dbReference type="Proteomes" id="UP001188597"/>
    </source>
</evidence>
<keyword evidence="3" id="KW-0132">Cell division</keyword>
<evidence type="ECO:0000256" key="1">
    <source>
        <dbReference type="ARBA" id="ARBA00004123"/>
    </source>
</evidence>
<comment type="caution">
    <text evidence="8">The sequence shown here is derived from an EMBL/GenBank/DDBJ whole genome shotgun (WGS) entry which is preliminary data.</text>
</comment>
<keyword evidence="5" id="KW-0159">Chromosome partition</keyword>
<comment type="similarity">
    <text evidence="2">Belongs to the SCC4/mau-2 family.</text>
</comment>
<dbReference type="Pfam" id="PF10345">
    <property type="entry name" value="Cohesin_load"/>
    <property type="match status" value="1"/>
</dbReference>
<proteinExistence type="inferred from homology"/>
<protein>
    <submittedName>
        <fullName evidence="8">Uncharacterized protein</fullName>
    </submittedName>
</protein>
<gene>
    <name evidence="8" type="ORF">RJ639_041287</name>
</gene>
<keyword evidence="7" id="KW-0131">Cell cycle</keyword>
<keyword evidence="6" id="KW-0539">Nucleus</keyword>